<keyword evidence="5" id="KW-0540">Nuclease</keyword>
<evidence type="ECO:0000313" key="9">
    <source>
        <dbReference type="Proteomes" id="UP000193144"/>
    </source>
</evidence>
<name>A0A1Y1YU26_9PLEO</name>
<keyword evidence="6 8" id="KW-0378">Hydrolase</keyword>
<dbReference type="Pfam" id="PF09810">
    <property type="entry name" value="Exo5"/>
    <property type="match status" value="1"/>
</dbReference>
<dbReference type="AlphaFoldDB" id="A0A1Y1YU26"/>
<dbReference type="GO" id="GO:0005634">
    <property type="term" value="C:nucleus"/>
    <property type="evidence" value="ECO:0007669"/>
    <property type="project" value="TreeGrafter"/>
</dbReference>
<comment type="cofactor">
    <cofactor evidence="1">
        <name>[4Fe-4S] cluster</name>
        <dbReference type="ChEBI" id="CHEBI:49883"/>
    </cofactor>
</comment>
<comment type="subunit">
    <text evidence="3">Monomer.</text>
</comment>
<organism evidence="8 9">
    <name type="scientific">Clohesyomyces aquaticus</name>
    <dbReference type="NCBI Taxonomy" id="1231657"/>
    <lineage>
        <taxon>Eukaryota</taxon>
        <taxon>Fungi</taxon>
        <taxon>Dikarya</taxon>
        <taxon>Ascomycota</taxon>
        <taxon>Pezizomycotina</taxon>
        <taxon>Dothideomycetes</taxon>
        <taxon>Pleosporomycetidae</taxon>
        <taxon>Pleosporales</taxon>
        <taxon>Lindgomycetaceae</taxon>
        <taxon>Clohesyomyces</taxon>
    </lineage>
</organism>
<proteinExistence type="inferred from homology"/>
<comment type="similarity">
    <text evidence="2">Belongs to the EXO5 family.</text>
</comment>
<dbReference type="GO" id="GO:0051539">
    <property type="term" value="F:4 iron, 4 sulfur cluster binding"/>
    <property type="evidence" value="ECO:0007669"/>
    <property type="project" value="UniProtKB-KW"/>
</dbReference>
<evidence type="ECO:0000256" key="1">
    <source>
        <dbReference type="ARBA" id="ARBA00001966"/>
    </source>
</evidence>
<evidence type="ECO:0000256" key="7">
    <source>
        <dbReference type="SAM" id="MobiDB-lite"/>
    </source>
</evidence>
<feature type="compositionally biased region" description="Polar residues" evidence="7">
    <location>
        <begin position="112"/>
        <end position="123"/>
    </location>
</feature>
<sequence length="511" mass="57184">MEPRPISQCSAGHASDYGSDIDLSTVTSEYGSEFDPEEVRLVGKLLTQIASTAPKSVVYPSIQHDGSAAAAIAAPHTASSTLLRLRSPSVEVEYDSLSRQPWSVPKEERPADQSTHQTPNLVQAPNDDGHEDSRSPLERFRKRPQKPLSVTDLVSPAWCELQYWYALTKFGRKPRTAAMKQGSKVHRVLEEQVYEIVQVQVKSKEDRFGLKIWNTIQGLRTLRETGLTRELEVWGVVEGQVVNGIIDEISYTCPDPAFEESLEKSKAEKVGGTLSLGQLSIIQSFQNVGEDSMAWVGSLKLERVVYIADVKTRGVKSTPAGASLRPTWMQLMLYRKLLEALALNTVDAETIFARYDLKPLEQFTEIFRLDVGGMYAGDMHMDGENPFAALQESEIDSHGNLSALWSLMISEFSMAIDGFSDVLRAEFRWSTTGELIGSELTRYEAPVIEAYIASEMSWWRGERKAKGVEVEEAFKCRVCDFADNCTWRKEKIEEATEKHRLRGSSGRKSSV</sequence>
<keyword evidence="4" id="KW-0411">Iron-sulfur</keyword>
<dbReference type="STRING" id="1231657.A0A1Y1YU26"/>
<reference evidence="8 9" key="1">
    <citation type="submission" date="2016-07" db="EMBL/GenBank/DDBJ databases">
        <title>Pervasive Adenine N6-methylation of Active Genes in Fungi.</title>
        <authorList>
            <consortium name="DOE Joint Genome Institute"/>
            <person name="Mondo S.J."/>
            <person name="Dannebaum R.O."/>
            <person name="Kuo R.C."/>
            <person name="Labutti K."/>
            <person name="Haridas S."/>
            <person name="Kuo A."/>
            <person name="Salamov A."/>
            <person name="Ahrendt S.R."/>
            <person name="Lipzen A."/>
            <person name="Sullivan W."/>
            <person name="Andreopoulos W.B."/>
            <person name="Clum A."/>
            <person name="Lindquist E."/>
            <person name="Daum C."/>
            <person name="Ramamoorthy G.K."/>
            <person name="Gryganskyi A."/>
            <person name="Culley D."/>
            <person name="Magnuson J.K."/>
            <person name="James T.Y."/>
            <person name="O'Malley M.A."/>
            <person name="Stajich J.E."/>
            <person name="Spatafora J.W."/>
            <person name="Visel A."/>
            <person name="Grigoriev I.V."/>
        </authorList>
    </citation>
    <scope>NUCLEOTIDE SEQUENCE [LARGE SCALE GENOMIC DNA]</scope>
    <source>
        <strain evidence="8 9">CBS 115471</strain>
    </source>
</reference>
<dbReference type="GO" id="GO:0005739">
    <property type="term" value="C:mitochondrion"/>
    <property type="evidence" value="ECO:0007669"/>
    <property type="project" value="TreeGrafter"/>
</dbReference>
<accession>A0A1Y1YU26</accession>
<gene>
    <name evidence="8" type="ORF">BCR34DRAFT_574923</name>
</gene>
<dbReference type="OrthoDB" id="354769at2759"/>
<dbReference type="InterPro" id="IPR019190">
    <property type="entry name" value="EXOV"/>
</dbReference>
<evidence type="ECO:0000256" key="3">
    <source>
        <dbReference type="ARBA" id="ARBA00011245"/>
    </source>
</evidence>
<dbReference type="PANTHER" id="PTHR14464">
    <property type="entry name" value="EXONUCLEASE V"/>
    <property type="match status" value="1"/>
</dbReference>
<feature type="region of interest" description="Disordered" evidence="7">
    <location>
        <begin position="97"/>
        <end position="142"/>
    </location>
</feature>
<dbReference type="GO" id="GO:0045145">
    <property type="term" value="F:single-stranded DNA 5'-3' DNA exonuclease activity"/>
    <property type="evidence" value="ECO:0007669"/>
    <property type="project" value="InterPro"/>
</dbReference>
<comment type="caution">
    <text evidence="8">The sequence shown here is derived from an EMBL/GenBank/DDBJ whole genome shotgun (WGS) entry which is preliminary data.</text>
</comment>
<feature type="region of interest" description="Disordered" evidence="7">
    <location>
        <begin position="1"/>
        <end position="22"/>
    </location>
</feature>
<dbReference type="PANTHER" id="PTHR14464:SF4">
    <property type="entry name" value="EXONUCLEASE V"/>
    <property type="match status" value="1"/>
</dbReference>
<keyword evidence="4" id="KW-0004">4Fe-4S</keyword>
<keyword evidence="9" id="KW-1185">Reference proteome</keyword>
<evidence type="ECO:0000256" key="2">
    <source>
        <dbReference type="ARBA" id="ARBA00009797"/>
    </source>
</evidence>
<dbReference type="GO" id="GO:0036297">
    <property type="term" value="P:interstrand cross-link repair"/>
    <property type="evidence" value="ECO:0007669"/>
    <property type="project" value="TreeGrafter"/>
</dbReference>
<protein>
    <submittedName>
        <fullName evidence="8">Exonuclease V a 5' deoxyribonuclease-domain-containing protein</fullName>
    </submittedName>
</protein>
<dbReference type="Proteomes" id="UP000193144">
    <property type="component" value="Unassembled WGS sequence"/>
</dbReference>
<dbReference type="EMBL" id="MCFA01000171">
    <property type="protein sequence ID" value="ORY01334.1"/>
    <property type="molecule type" value="Genomic_DNA"/>
</dbReference>
<evidence type="ECO:0000256" key="4">
    <source>
        <dbReference type="ARBA" id="ARBA00022485"/>
    </source>
</evidence>
<evidence type="ECO:0000313" key="8">
    <source>
        <dbReference type="EMBL" id="ORY01334.1"/>
    </source>
</evidence>
<evidence type="ECO:0000256" key="6">
    <source>
        <dbReference type="ARBA" id="ARBA00022839"/>
    </source>
</evidence>
<keyword evidence="4" id="KW-0408">Iron</keyword>
<feature type="compositionally biased region" description="Basic and acidic residues" evidence="7">
    <location>
        <begin position="127"/>
        <end position="139"/>
    </location>
</feature>
<keyword evidence="6 8" id="KW-0269">Exonuclease</keyword>
<keyword evidence="4" id="KW-0479">Metal-binding</keyword>
<evidence type="ECO:0000256" key="5">
    <source>
        <dbReference type="ARBA" id="ARBA00022722"/>
    </source>
</evidence>